<proteinExistence type="predicted"/>
<evidence type="ECO:0000256" key="3">
    <source>
        <dbReference type="ARBA" id="ARBA00022692"/>
    </source>
</evidence>
<sequence>MVLISAKVNFGFIMTMIGFSMAFVVAEVIPLLLVTVFTVIAYDLNAINSAVWLVVAPLIAVGAVSPFVGSLSDALGRKSLILASLGVTVVSMAILGSTHNLAVFFVGEVLAGAGIGVQILTILAAASEIVPVAKRGAVIGYIVLGFVPFAPASLYGQYIAETSWRWIFLLVGIWTVLSFVVLAIWYKPPPVKRTQNLSTLQILARMDYVGNALLVLGLVLFCVGLNWGGQTHPWKSTQVIGCLASSVVSVVLFVLWEKYGAKYPLFPMELVKHPRYFIAVSVLCLTSGVNYVPITVFWTIQCYAVYGASFRQAGVWLLPLGFCIAGGAGISAIMITVFKRRVHWVLLGFCIMQTVGMACMAIVDPTDIRTVWGPMVVGLFGIGAVLLPSQVVFSVISPDHLIGTSVAFSLVIRMVGQIVGKSMFYNIFREHVRTLAPPIIGIPAINAGFQSIPRIEEVVTVMAAGPLSHYRSAFPEIVDDAKMEVLVQAGRVLYGKAFPLIYYVSIPFGVLAVLSCFALWGIEQFLTDHVAVHLV</sequence>
<feature type="transmembrane region" description="Helical" evidence="6">
    <location>
        <begin position="276"/>
        <end position="301"/>
    </location>
</feature>
<dbReference type="RefSeq" id="XP_033604739.1">
    <property type="nucleotide sequence ID" value="XM_033745992.1"/>
</dbReference>
<dbReference type="EMBL" id="ML996566">
    <property type="protein sequence ID" value="KAF2762288.1"/>
    <property type="molecule type" value="Genomic_DNA"/>
</dbReference>
<evidence type="ECO:0000313" key="9">
    <source>
        <dbReference type="Proteomes" id="UP000799437"/>
    </source>
</evidence>
<dbReference type="AlphaFoldDB" id="A0A6A6WHM0"/>
<feature type="transmembrane region" description="Helical" evidence="6">
    <location>
        <begin position="12"/>
        <end position="40"/>
    </location>
</feature>
<dbReference type="SUPFAM" id="SSF103473">
    <property type="entry name" value="MFS general substrate transporter"/>
    <property type="match status" value="1"/>
</dbReference>
<dbReference type="InterPro" id="IPR020846">
    <property type="entry name" value="MFS_dom"/>
</dbReference>
<feature type="domain" description="Major facilitator superfamily (MFS) profile" evidence="7">
    <location>
        <begin position="11"/>
        <end position="456"/>
    </location>
</feature>
<name>A0A6A6WHM0_9PEZI</name>
<keyword evidence="9" id="KW-1185">Reference proteome</keyword>
<feature type="transmembrane region" description="Helical" evidence="6">
    <location>
        <begin position="80"/>
        <end position="97"/>
    </location>
</feature>
<feature type="transmembrane region" description="Helical" evidence="6">
    <location>
        <begin position="238"/>
        <end position="256"/>
    </location>
</feature>
<evidence type="ECO:0000256" key="2">
    <source>
        <dbReference type="ARBA" id="ARBA00022448"/>
    </source>
</evidence>
<evidence type="ECO:0000256" key="1">
    <source>
        <dbReference type="ARBA" id="ARBA00004141"/>
    </source>
</evidence>
<feature type="transmembrane region" description="Helical" evidence="6">
    <location>
        <begin position="138"/>
        <end position="160"/>
    </location>
</feature>
<dbReference type="PANTHER" id="PTHR23501:SF109">
    <property type="entry name" value="MAJOR FACILITATOR SUPERFAMILY (MFS) PROFILE DOMAIN-CONTAINING PROTEIN-RELATED"/>
    <property type="match status" value="1"/>
</dbReference>
<organism evidence="8 9">
    <name type="scientific">Pseudovirgaria hyperparasitica</name>
    <dbReference type="NCBI Taxonomy" id="470096"/>
    <lineage>
        <taxon>Eukaryota</taxon>
        <taxon>Fungi</taxon>
        <taxon>Dikarya</taxon>
        <taxon>Ascomycota</taxon>
        <taxon>Pezizomycotina</taxon>
        <taxon>Dothideomycetes</taxon>
        <taxon>Dothideomycetes incertae sedis</taxon>
        <taxon>Acrospermales</taxon>
        <taxon>Acrospermaceae</taxon>
        <taxon>Pseudovirgaria</taxon>
    </lineage>
</organism>
<keyword evidence="2" id="KW-0813">Transport</keyword>
<dbReference type="PANTHER" id="PTHR23501">
    <property type="entry name" value="MAJOR FACILITATOR SUPERFAMILY"/>
    <property type="match status" value="1"/>
</dbReference>
<dbReference type="GO" id="GO:0005886">
    <property type="term" value="C:plasma membrane"/>
    <property type="evidence" value="ECO:0007669"/>
    <property type="project" value="TreeGrafter"/>
</dbReference>
<dbReference type="InterPro" id="IPR036259">
    <property type="entry name" value="MFS_trans_sf"/>
</dbReference>
<feature type="transmembrane region" description="Helical" evidence="6">
    <location>
        <begin position="375"/>
        <end position="396"/>
    </location>
</feature>
<dbReference type="GeneID" id="54487046"/>
<dbReference type="InterPro" id="IPR010573">
    <property type="entry name" value="MFS_Str1/Tri12-like"/>
</dbReference>
<keyword evidence="3 6" id="KW-0812">Transmembrane</keyword>
<keyword evidence="4 6" id="KW-1133">Transmembrane helix</keyword>
<feature type="transmembrane region" description="Helical" evidence="6">
    <location>
        <begin position="208"/>
        <end position="226"/>
    </location>
</feature>
<evidence type="ECO:0000256" key="6">
    <source>
        <dbReference type="SAM" id="Phobius"/>
    </source>
</evidence>
<feature type="transmembrane region" description="Helical" evidence="6">
    <location>
        <begin position="103"/>
        <end position="126"/>
    </location>
</feature>
<protein>
    <submittedName>
        <fullName evidence="8">Major facilitator superfamily transporter</fullName>
    </submittedName>
</protein>
<dbReference type="GO" id="GO:0022857">
    <property type="term" value="F:transmembrane transporter activity"/>
    <property type="evidence" value="ECO:0007669"/>
    <property type="project" value="InterPro"/>
</dbReference>
<evidence type="ECO:0000256" key="5">
    <source>
        <dbReference type="ARBA" id="ARBA00023136"/>
    </source>
</evidence>
<accession>A0A6A6WHM0</accession>
<keyword evidence="5 6" id="KW-0472">Membrane</keyword>
<gene>
    <name evidence="8" type="ORF">EJ05DRAFT_491611</name>
</gene>
<comment type="subcellular location">
    <subcellularLocation>
        <location evidence="1">Membrane</location>
        <topology evidence="1">Multi-pass membrane protein</topology>
    </subcellularLocation>
</comment>
<feature type="transmembrane region" description="Helical" evidence="6">
    <location>
        <begin position="313"/>
        <end position="337"/>
    </location>
</feature>
<dbReference type="Proteomes" id="UP000799437">
    <property type="component" value="Unassembled WGS sequence"/>
</dbReference>
<dbReference type="OrthoDB" id="4139357at2759"/>
<dbReference type="Gene3D" id="1.20.1250.20">
    <property type="entry name" value="MFS general substrate transporter like domains"/>
    <property type="match status" value="1"/>
</dbReference>
<dbReference type="PROSITE" id="PS50850">
    <property type="entry name" value="MFS"/>
    <property type="match status" value="1"/>
</dbReference>
<feature type="transmembrane region" description="Helical" evidence="6">
    <location>
        <begin position="500"/>
        <end position="522"/>
    </location>
</feature>
<feature type="transmembrane region" description="Helical" evidence="6">
    <location>
        <begin position="46"/>
        <end position="68"/>
    </location>
</feature>
<feature type="transmembrane region" description="Helical" evidence="6">
    <location>
        <begin position="344"/>
        <end position="363"/>
    </location>
</feature>
<dbReference type="Pfam" id="PF06609">
    <property type="entry name" value="TRI12"/>
    <property type="match status" value="1"/>
</dbReference>
<evidence type="ECO:0000259" key="7">
    <source>
        <dbReference type="PROSITE" id="PS50850"/>
    </source>
</evidence>
<evidence type="ECO:0000313" key="8">
    <source>
        <dbReference type="EMBL" id="KAF2762288.1"/>
    </source>
</evidence>
<feature type="transmembrane region" description="Helical" evidence="6">
    <location>
        <begin position="166"/>
        <end position="187"/>
    </location>
</feature>
<evidence type="ECO:0000256" key="4">
    <source>
        <dbReference type="ARBA" id="ARBA00022989"/>
    </source>
</evidence>
<reference evidence="8" key="1">
    <citation type="journal article" date="2020" name="Stud. Mycol.">
        <title>101 Dothideomycetes genomes: a test case for predicting lifestyles and emergence of pathogens.</title>
        <authorList>
            <person name="Haridas S."/>
            <person name="Albert R."/>
            <person name="Binder M."/>
            <person name="Bloem J."/>
            <person name="Labutti K."/>
            <person name="Salamov A."/>
            <person name="Andreopoulos B."/>
            <person name="Baker S."/>
            <person name="Barry K."/>
            <person name="Bills G."/>
            <person name="Bluhm B."/>
            <person name="Cannon C."/>
            <person name="Castanera R."/>
            <person name="Culley D."/>
            <person name="Daum C."/>
            <person name="Ezra D."/>
            <person name="Gonzalez J."/>
            <person name="Henrissat B."/>
            <person name="Kuo A."/>
            <person name="Liang C."/>
            <person name="Lipzen A."/>
            <person name="Lutzoni F."/>
            <person name="Magnuson J."/>
            <person name="Mondo S."/>
            <person name="Nolan M."/>
            <person name="Ohm R."/>
            <person name="Pangilinan J."/>
            <person name="Park H.-J."/>
            <person name="Ramirez L."/>
            <person name="Alfaro M."/>
            <person name="Sun H."/>
            <person name="Tritt A."/>
            <person name="Yoshinaga Y."/>
            <person name="Zwiers L.-H."/>
            <person name="Turgeon B."/>
            <person name="Goodwin S."/>
            <person name="Spatafora J."/>
            <person name="Crous P."/>
            <person name="Grigoriev I."/>
        </authorList>
    </citation>
    <scope>NUCLEOTIDE SEQUENCE</scope>
    <source>
        <strain evidence="8">CBS 121739</strain>
    </source>
</reference>